<accession>A0A809R827</accession>
<evidence type="ECO:0000313" key="1">
    <source>
        <dbReference type="EMBL" id="BBO23680.1"/>
    </source>
</evidence>
<dbReference type="Proteomes" id="UP000662873">
    <property type="component" value="Chromosome"/>
</dbReference>
<gene>
    <name evidence="1" type="ORF">NPRO_12750</name>
</gene>
<protein>
    <recommendedName>
        <fullName evidence="3">DUF1579 domain-containing protein</fullName>
    </recommendedName>
</protein>
<dbReference type="Pfam" id="PF07617">
    <property type="entry name" value="DUF1579"/>
    <property type="match status" value="1"/>
</dbReference>
<evidence type="ECO:0000313" key="2">
    <source>
        <dbReference type="Proteomes" id="UP000662873"/>
    </source>
</evidence>
<dbReference type="KEGG" id="npy:NPRO_12750"/>
<proteinExistence type="predicted"/>
<reference evidence="1" key="1">
    <citation type="journal article" name="DNA Res.">
        <title>The physiological potential of anammox bacteria as revealed by their core genome structure.</title>
        <authorList>
            <person name="Okubo T."/>
            <person name="Toyoda A."/>
            <person name="Fukuhara K."/>
            <person name="Uchiyama I."/>
            <person name="Harigaya Y."/>
            <person name="Kuroiwa M."/>
            <person name="Suzuki T."/>
            <person name="Murakami Y."/>
            <person name="Suwa Y."/>
            <person name="Takami H."/>
        </authorList>
    </citation>
    <scope>NUCLEOTIDE SEQUENCE</scope>
    <source>
        <strain evidence="1">317325-2</strain>
    </source>
</reference>
<sequence>MSTDTQEMPSGTQPLPEHGWLKKLVGNWKVESTMMMPDGSTATGTGFESVVEFGPLWVHGEGSGTMPGGDTMSYKTGLGFDVTFRGYRGFWMADVSSHLWKYEGEISDDGRVMTLRCVGPNMMVDGETANYKDVIEIVDDNHRTLTSYGEQENGEWMEFMKATYTRV</sequence>
<name>A0A809R827_9BACT</name>
<evidence type="ECO:0008006" key="3">
    <source>
        <dbReference type="Google" id="ProtNLM"/>
    </source>
</evidence>
<organism evidence="1 2">
    <name type="scientific">Candidatus Nitrosymbiomonas proteolyticus</name>
    <dbReference type="NCBI Taxonomy" id="2608984"/>
    <lineage>
        <taxon>Bacteria</taxon>
        <taxon>Bacillati</taxon>
        <taxon>Armatimonadota</taxon>
        <taxon>Armatimonadota incertae sedis</taxon>
        <taxon>Candidatus Nitrosymbiomonas</taxon>
    </lineage>
</organism>
<dbReference type="InterPro" id="IPR011473">
    <property type="entry name" value="DUF1579"/>
</dbReference>
<dbReference type="AlphaFoldDB" id="A0A809R827"/>
<dbReference type="EMBL" id="AP021858">
    <property type="protein sequence ID" value="BBO23680.1"/>
    <property type="molecule type" value="Genomic_DNA"/>
</dbReference>